<evidence type="ECO:0000313" key="2">
    <source>
        <dbReference type="EMBL" id="MDO6405908.1"/>
    </source>
</evidence>
<dbReference type="InterPro" id="IPR001173">
    <property type="entry name" value="Glyco_trans_2-like"/>
</dbReference>
<keyword evidence="2" id="KW-0808">Transferase</keyword>
<dbReference type="RefSeq" id="WP_208724632.1">
    <property type="nucleotide sequence ID" value="NZ_CP024636.1"/>
</dbReference>
<gene>
    <name evidence="3" type="ORF">CTZ24_01800</name>
    <name evidence="2" type="ORF">Q3404_04900</name>
</gene>
<keyword evidence="2" id="KW-0328">Glycosyltransferase</keyword>
<feature type="domain" description="Glycosyltransferase 2-like" evidence="1">
    <location>
        <begin position="12"/>
        <end position="141"/>
    </location>
</feature>
<dbReference type="PANTHER" id="PTHR22916">
    <property type="entry name" value="GLYCOSYLTRANSFERASE"/>
    <property type="match status" value="1"/>
</dbReference>
<dbReference type="SUPFAM" id="SSF53448">
    <property type="entry name" value="Nucleotide-diphospho-sugar transferases"/>
    <property type="match status" value="1"/>
</dbReference>
<organism evidence="3 4">
    <name type="scientific">Pantoea phytobeneficialis</name>
    <dbReference type="NCBI Taxonomy" id="2052056"/>
    <lineage>
        <taxon>Bacteria</taxon>
        <taxon>Pseudomonadati</taxon>
        <taxon>Pseudomonadota</taxon>
        <taxon>Gammaproteobacteria</taxon>
        <taxon>Enterobacterales</taxon>
        <taxon>Erwiniaceae</taxon>
        <taxon>Pantoea</taxon>
    </lineage>
</organism>
<keyword evidence="5" id="KW-1185">Reference proteome</keyword>
<dbReference type="CDD" id="cd00761">
    <property type="entry name" value="Glyco_tranf_GTA_type"/>
    <property type="match status" value="1"/>
</dbReference>
<evidence type="ECO:0000313" key="3">
    <source>
        <dbReference type="EMBL" id="QGR05201.1"/>
    </source>
</evidence>
<reference evidence="2" key="3">
    <citation type="submission" date="2023-07" db="EMBL/GenBank/DDBJ databases">
        <title>The extreme plant-growth-promoting properties of Pantoea phytobeneficialis PF55 revealed by functional and genomic analysis.</title>
        <authorList>
            <person name="Nascimento F.X."/>
            <person name="Marcio R.J."/>
        </authorList>
    </citation>
    <scope>NUCLEOTIDE SEQUENCE</scope>
    <source>
        <strain evidence="2">PF55</strain>
    </source>
</reference>
<accession>A0AAP9KMT4</accession>
<reference evidence="4" key="1">
    <citation type="submission" date="2017-11" db="EMBL/GenBank/DDBJ databases">
        <title>Genome sequence of Pantoea sp. MSR2.</title>
        <authorList>
            <person name="Nascimento F.X."/>
        </authorList>
    </citation>
    <scope>NUCLEOTIDE SEQUENCE [LARGE SCALE GENOMIC DNA]</scope>
    <source>
        <strain evidence="4">MSR2</strain>
    </source>
</reference>
<dbReference type="Gene3D" id="3.90.550.10">
    <property type="entry name" value="Spore Coat Polysaccharide Biosynthesis Protein SpsA, Chain A"/>
    <property type="match status" value="1"/>
</dbReference>
<name>A0AAP9KMT4_9GAMM</name>
<dbReference type="AlphaFoldDB" id="A0AAP9KMT4"/>
<dbReference type="InterPro" id="IPR029044">
    <property type="entry name" value="Nucleotide-diphossugar_trans"/>
</dbReference>
<dbReference type="Pfam" id="PF00535">
    <property type="entry name" value="Glycos_transf_2"/>
    <property type="match status" value="1"/>
</dbReference>
<dbReference type="PANTHER" id="PTHR22916:SF3">
    <property type="entry name" value="UDP-GLCNAC:BETAGAL BETA-1,3-N-ACETYLGLUCOSAMINYLTRANSFERASE-LIKE PROTEIN 1"/>
    <property type="match status" value="1"/>
</dbReference>
<sequence>MNAKYAARPLVTIYIPTHNRSSLVKRAIASVQNQTYTNLEIIICDDGSSDNTQMVIAEMKKRDGRIIYLRNDVPMGACYARNRCIAIAKGEFITGLDDDDYFLHSRIANFVTASQRLNKSFLCANMIFKNRHIEKKWKSYVGDITLNMMGFKNWVGNQVFIETRMMKNIGGFDINFPAWQDYDLWYRMIMQYGSCYRIDDASYVVNIEDDRPRITTGSKAWQGYQKFITTHKPSLSRQHLNSLYFQDKLNRKDEINLREFFYHPSIDNLLILARHKIRKLISIQKQSLKVRL</sequence>
<dbReference type="EMBL" id="JAUOOM010000003">
    <property type="protein sequence ID" value="MDO6405908.1"/>
    <property type="molecule type" value="Genomic_DNA"/>
</dbReference>
<dbReference type="EC" id="2.4.-.-" evidence="2"/>
<dbReference type="KEGG" id="ppho:CTZ24_01800"/>
<proteinExistence type="predicted"/>
<dbReference type="Proteomes" id="UP001171299">
    <property type="component" value="Unassembled WGS sequence"/>
</dbReference>
<evidence type="ECO:0000313" key="5">
    <source>
        <dbReference type="Proteomes" id="UP001171299"/>
    </source>
</evidence>
<dbReference type="EMBL" id="CP024636">
    <property type="protein sequence ID" value="QGR05201.1"/>
    <property type="molecule type" value="Genomic_DNA"/>
</dbReference>
<protein>
    <submittedName>
        <fullName evidence="3">Glucuronosyltransferase</fullName>
    </submittedName>
    <submittedName>
        <fullName evidence="2">Glycosyltransferase</fullName>
        <ecNumber evidence="2">2.4.-.-</ecNumber>
    </submittedName>
</protein>
<dbReference type="GO" id="GO:0016758">
    <property type="term" value="F:hexosyltransferase activity"/>
    <property type="evidence" value="ECO:0007669"/>
    <property type="project" value="UniProtKB-ARBA"/>
</dbReference>
<dbReference type="Proteomes" id="UP000424872">
    <property type="component" value="Chromosome"/>
</dbReference>
<reference evidence="3" key="2">
    <citation type="journal article" date="2020" name="Environ. Microbiol.">
        <title>The extreme plant-growth-promoting properties of Pantoea phytobeneficialis MSR2 revealed by functional and genomic analysis.</title>
        <authorList>
            <person name="Nascimento F.X."/>
            <person name="Hernandez A.G."/>
            <person name="Glick B.R."/>
            <person name="Rossi M.J."/>
        </authorList>
    </citation>
    <scope>NUCLEOTIDE SEQUENCE</scope>
    <source>
        <strain evidence="3">MSR2</strain>
    </source>
</reference>
<evidence type="ECO:0000313" key="4">
    <source>
        <dbReference type="Proteomes" id="UP000424872"/>
    </source>
</evidence>
<evidence type="ECO:0000259" key="1">
    <source>
        <dbReference type="Pfam" id="PF00535"/>
    </source>
</evidence>